<comment type="caution">
    <text evidence="1">The sequence shown here is derived from an EMBL/GenBank/DDBJ whole genome shotgun (WGS) entry which is preliminary data.</text>
</comment>
<name>G5SNR8_9BACT</name>
<accession>G5SNR8</accession>
<proteinExistence type="predicted"/>
<evidence type="ECO:0000313" key="1">
    <source>
        <dbReference type="EMBL" id="EHH01032.1"/>
    </source>
</evidence>
<dbReference type="AlphaFoldDB" id="G5SNR8"/>
<dbReference type="STRING" id="762968.HMPREF9441_01080"/>
<dbReference type="InterPro" id="IPR010106">
    <property type="entry name" value="RpnA"/>
</dbReference>
<dbReference type="PANTHER" id="PTHR41317:SF1">
    <property type="entry name" value="PD-(D_E)XK NUCLEASE FAMILY TRANSPOSASE"/>
    <property type="match status" value="1"/>
</dbReference>
<reference evidence="1 2" key="1">
    <citation type="submission" date="2011-03" db="EMBL/GenBank/DDBJ databases">
        <authorList>
            <person name="Weinstock G."/>
            <person name="Sodergren E."/>
            <person name="Clifton S."/>
            <person name="Fulton L."/>
            <person name="Fulton B."/>
            <person name="Courtney L."/>
            <person name="Fronick C."/>
            <person name="Harrison M."/>
            <person name="Strong C."/>
            <person name="Farmer C."/>
            <person name="Delahaunty K."/>
            <person name="Markovic C."/>
            <person name="Hall O."/>
            <person name="Minx P."/>
            <person name="Tomlinson C."/>
            <person name="Mitreva M."/>
            <person name="Hou S."/>
            <person name="Chen J."/>
            <person name="Wollam A."/>
            <person name="Pepin K.H."/>
            <person name="Johnson M."/>
            <person name="Bhonagiri V."/>
            <person name="Zhang X."/>
            <person name="Suruliraj S."/>
            <person name="Warren W."/>
            <person name="Chinwalla A."/>
            <person name="Mardis E.R."/>
            <person name="Wilson R.K."/>
        </authorList>
    </citation>
    <scope>NUCLEOTIDE SEQUENCE [LARGE SCALE GENOMIC DNA]</scope>
    <source>
        <strain evidence="1 2">YIT 11840</strain>
    </source>
</reference>
<dbReference type="eggNOG" id="COG5464">
    <property type="taxonomic scope" value="Bacteria"/>
</dbReference>
<sequence length="308" mass="36279">MTVAMGTEGIIDRYVNFYTDFAFKKLFGTEMNKDLLISFLNALLQGREVVLDVNYLNTEHLGTQEYDRRAVFDVYCKNDKGEVFLVEMQKGEQQFFKDRSIYYSTFAIREQAPRGEWNYELKGVYTIGILNFCFDKEREGNYYHEVKLMDTTTKEVFYDKLVFIYLEMPKFTKQENELESLFDKWLYVIRNLAALMERPRVLQEKVFTHLFEAAEIAKFSRVERYEYEESLKAYRDWFSVMTTAELRGEERGEERGFKKGEEKGLKEGLEKGRLEERLRNARGLKARGVDADIIAQVTGLSEDDILGL</sequence>
<dbReference type="Pfam" id="PF12784">
    <property type="entry name" value="PDDEXK_2"/>
    <property type="match status" value="1"/>
</dbReference>
<dbReference type="PANTHER" id="PTHR41317">
    <property type="entry name" value="PD-(D_E)XK NUCLEASE FAMILY TRANSPOSASE"/>
    <property type="match status" value="1"/>
</dbReference>
<dbReference type="EMBL" id="AFFY01000016">
    <property type="protein sequence ID" value="EHH01032.1"/>
    <property type="molecule type" value="Genomic_DNA"/>
</dbReference>
<dbReference type="PATRIC" id="fig|762968.3.peg.965"/>
<dbReference type="Proteomes" id="UP000003598">
    <property type="component" value="Unassembled WGS sequence"/>
</dbReference>
<keyword evidence="2" id="KW-1185">Reference proteome</keyword>
<dbReference type="NCBIfam" id="TIGR01784">
    <property type="entry name" value="T_den_put_tspse"/>
    <property type="match status" value="1"/>
</dbReference>
<gene>
    <name evidence="1" type="ORF">HMPREF9441_01080</name>
</gene>
<protein>
    <recommendedName>
        <fullName evidence="3">Rpn family recombination-promoting nuclease/putative transposase</fullName>
    </recommendedName>
</protein>
<dbReference type="HOGENOM" id="CLU_057504_1_0_10"/>
<organism evidence="1 2">
    <name type="scientific">Paraprevotella clara YIT 11840</name>
    <dbReference type="NCBI Taxonomy" id="762968"/>
    <lineage>
        <taxon>Bacteria</taxon>
        <taxon>Pseudomonadati</taxon>
        <taxon>Bacteroidota</taxon>
        <taxon>Bacteroidia</taxon>
        <taxon>Bacteroidales</taxon>
        <taxon>Prevotellaceae</taxon>
        <taxon>Paraprevotella</taxon>
    </lineage>
</organism>
<evidence type="ECO:0000313" key="2">
    <source>
        <dbReference type="Proteomes" id="UP000003598"/>
    </source>
</evidence>
<dbReference type="OrthoDB" id="9803508at2"/>
<evidence type="ECO:0008006" key="3">
    <source>
        <dbReference type="Google" id="ProtNLM"/>
    </source>
</evidence>